<sequence>MLTSGIDHVGLTVRELDATRDFFVQGLGWQIVGERPEYPAVFVSDGKLLVTLWQVKEELTPVAFDRRKNVGLHHLALRATDEAALATILERVSAWPGVTVEFAPEQLGAGPKRHMMIYEPGGIRIEFDFDPRV</sequence>
<evidence type="ECO:0000313" key="2">
    <source>
        <dbReference type="EMBL" id="SAL04987.1"/>
    </source>
</evidence>
<dbReference type="PROSITE" id="PS51819">
    <property type="entry name" value="VOC"/>
    <property type="match status" value="1"/>
</dbReference>
<reference evidence="2" key="1">
    <citation type="submission" date="2016-01" db="EMBL/GenBank/DDBJ databases">
        <authorList>
            <person name="Peeters C."/>
        </authorList>
    </citation>
    <scope>NUCLEOTIDE SEQUENCE</scope>
    <source>
        <strain evidence="2">LMG 29321</strain>
    </source>
</reference>
<dbReference type="Proteomes" id="UP000071859">
    <property type="component" value="Unassembled WGS sequence"/>
</dbReference>
<proteinExistence type="predicted"/>
<keyword evidence="3" id="KW-1185">Reference proteome</keyword>
<accession>A0A158EGF5</accession>
<dbReference type="Gene3D" id="3.10.180.10">
    <property type="entry name" value="2,3-Dihydroxybiphenyl 1,2-Dioxygenase, domain 1"/>
    <property type="match status" value="1"/>
</dbReference>
<dbReference type="SUPFAM" id="SSF54593">
    <property type="entry name" value="Glyoxalase/Bleomycin resistance protein/Dihydroxybiphenyl dioxygenase"/>
    <property type="match status" value="1"/>
</dbReference>
<dbReference type="AlphaFoldDB" id="A0A158EGF5"/>
<gene>
    <name evidence="2" type="ORF">AWB78_07232</name>
</gene>
<dbReference type="Pfam" id="PF00903">
    <property type="entry name" value="Glyoxalase"/>
    <property type="match status" value="1"/>
</dbReference>
<feature type="domain" description="VOC" evidence="1">
    <location>
        <begin position="5"/>
        <end position="130"/>
    </location>
</feature>
<protein>
    <submittedName>
        <fullName evidence="2">Glyoxalase/Bleomycin resistance protein/Dioxygenase superfamily protein</fullName>
    </submittedName>
</protein>
<dbReference type="OrthoDB" id="2613830at2"/>
<dbReference type="InterPro" id="IPR029068">
    <property type="entry name" value="Glyas_Bleomycin-R_OHBP_Dase"/>
</dbReference>
<dbReference type="GO" id="GO:0051213">
    <property type="term" value="F:dioxygenase activity"/>
    <property type="evidence" value="ECO:0007669"/>
    <property type="project" value="UniProtKB-KW"/>
</dbReference>
<dbReference type="InterPro" id="IPR004360">
    <property type="entry name" value="Glyas_Fos-R_dOase_dom"/>
</dbReference>
<name>A0A158EGF5_9BURK</name>
<comment type="caution">
    <text evidence="2">The sequence shown here is derived from an EMBL/GenBank/DDBJ whole genome shotgun (WGS) entry which is preliminary data.</text>
</comment>
<evidence type="ECO:0000313" key="3">
    <source>
        <dbReference type="Proteomes" id="UP000071859"/>
    </source>
</evidence>
<evidence type="ECO:0000259" key="1">
    <source>
        <dbReference type="PROSITE" id="PS51819"/>
    </source>
</evidence>
<dbReference type="RefSeq" id="WP_062611348.1">
    <property type="nucleotide sequence ID" value="NZ_FCOX02000071.1"/>
</dbReference>
<dbReference type="EMBL" id="FCOX02000071">
    <property type="protein sequence ID" value="SAL04987.1"/>
    <property type="molecule type" value="Genomic_DNA"/>
</dbReference>
<dbReference type="InterPro" id="IPR037523">
    <property type="entry name" value="VOC_core"/>
</dbReference>
<organism evidence="2 3">
    <name type="scientific">Caballeronia calidae</name>
    <dbReference type="NCBI Taxonomy" id="1777139"/>
    <lineage>
        <taxon>Bacteria</taxon>
        <taxon>Pseudomonadati</taxon>
        <taxon>Pseudomonadota</taxon>
        <taxon>Betaproteobacteria</taxon>
        <taxon>Burkholderiales</taxon>
        <taxon>Burkholderiaceae</taxon>
        <taxon>Caballeronia</taxon>
    </lineage>
</organism>